<protein>
    <submittedName>
        <fullName evidence="1">Uncharacterized protein</fullName>
    </submittedName>
</protein>
<dbReference type="AlphaFoldDB" id="A0A3G2R5T7"/>
<keyword evidence="2" id="KW-1185">Reference proteome</keyword>
<accession>A0A3G2R5T7</accession>
<evidence type="ECO:0000313" key="2">
    <source>
        <dbReference type="Proteomes" id="UP000280960"/>
    </source>
</evidence>
<organism evidence="1 2">
    <name type="scientific">Biomaibacter acetigenes</name>
    <dbReference type="NCBI Taxonomy" id="2316383"/>
    <lineage>
        <taxon>Bacteria</taxon>
        <taxon>Bacillati</taxon>
        <taxon>Bacillota</taxon>
        <taxon>Clostridia</taxon>
        <taxon>Thermosediminibacterales</taxon>
        <taxon>Tepidanaerobacteraceae</taxon>
        <taxon>Biomaibacter</taxon>
    </lineage>
</organism>
<dbReference type="RefSeq" id="WP_122014838.1">
    <property type="nucleotide sequence ID" value="NZ_CP033169.1"/>
</dbReference>
<reference evidence="1 2" key="1">
    <citation type="submission" date="2018-10" db="EMBL/GenBank/DDBJ databases">
        <authorList>
            <person name="Zhang X."/>
        </authorList>
    </citation>
    <scope>NUCLEOTIDE SEQUENCE [LARGE SCALE GENOMIC DNA]</scope>
    <source>
        <strain evidence="1 2">SK-G1</strain>
    </source>
</reference>
<dbReference type="EMBL" id="CP033169">
    <property type="protein sequence ID" value="AYO30820.1"/>
    <property type="molecule type" value="Genomic_DNA"/>
</dbReference>
<dbReference type="SUPFAM" id="SSF57938">
    <property type="entry name" value="DnaJ/Hsp40 cysteine-rich domain"/>
    <property type="match status" value="1"/>
</dbReference>
<dbReference type="Proteomes" id="UP000280960">
    <property type="component" value="Chromosome"/>
</dbReference>
<dbReference type="KEGG" id="bacg:D2962_09530"/>
<gene>
    <name evidence="1" type="ORF">D2962_09530</name>
</gene>
<name>A0A3G2R5T7_9FIRM</name>
<sequence length="61" mass="7158">MDEIAMSLYEEICPHCKGRGIAITCPRCGDKHVEVHVVPGMWKEWRCEKCGFKARQYDPRY</sequence>
<proteinExistence type="predicted"/>
<dbReference type="InterPro" id="IPR036410">
    <property type="entry name" value="HSP_DnaJ_Cys-rich_dom_sf"/>
</dbReference>
<evidence type="ECO:0000313" key="1">
    <source>
        <dbReference type="EMBL" id="AYO30820.1"/>
    </source>
</evidence>